<reference evidence="1 2" key="1">
    <citation type="submission" date="2018-01" db="EMBL/GenBank/DDBJ databases">
        <title>Cryobacterium sp. nov., from glaciers in China.</title>
        <authorList>
            <person name="Liu Q."/>
            <person name="Xin Y.-H."/>
        </authorList>
    </citation>
    <scope>NUCLEOTIDE SEQUENCE [LARGE SCALE GENOMIC DNA]</scope>
    <source>
        <strain evidence="1 2">TMN-42</strain>
    </source>
</reference>
<comment type="caution">
    <text evidence="1">The sequence shown here is derived from an EMBL/GenBank/DDBJ whole genome shotgun (WGS) entry which is preliminary data.</text>
</comment>
<gene>
    <name evidence="1" type="ORF">C3B61_08670</name>
</gene>
<protein>
    <submittedName>
        <fullName evidence="1">Uncharacterized protein</fullName>
    </submittedName>
</protein>
<keyword evidence="2" id="KW-1185">Reference proteome</keyword>
<organism evidence="1 2">
    <name type="scientific">Cryobacterium zongtaii</name>
    <dbReference type="NCBI Taxonomy" id="1259217"/>
    <lineage>
        <taxon>Bacteria</taxon>
        <taxon>Bacillati</taxon>
        <taxon>Actinomycetota</taxon>
        <taxon>Actinomycetes</taxon>
        <taxon>Micrococcales</taxon>
        <taxon>Microbacteriaceae</taxon>
        <taxon>Cryobacterium</taxon>
    </lineage>
</organism>
<evidence type="ECO:0000313" key="2">
    <source>
        <dbReference type="Proteomes" id="UP000237340"/>
    </source>
</evidence>
<dbReference type="EMBL" id="PPXD01000009">
    <property type="protein sequence ID" value="POH66616.1"/>
    <property type="molecule type" value="Genomic_DNA"/>
</dbReference>
<sequence>MATTEQSTVETSAEFQLDHVPVGSVEVADPKELLELFRRSSPSAARVTAFSAAPDLDWTSPRSLPALRYTQRVTASVMVPARAG</sequence>
<evidence type="ECO:0000313" key="1">
    <source>
        <dbReference type="EMBL" id="POH66616.1"/>
    </source>
</evidence>
<proteinExistence type="predicted"/>
<name>A0A2S3ZGY3_9MICO</name>
<accession>A0A2S3ZGY3</accession>
<dbReference type="Proteomes" id="UP000237340">
    <property type="component" value="Unassembled WGS sequence"/>
</dbReference>
<dbReference type="AlphaFoldDB" id="A0A2S3ZGY3"/>
<dbReference type="RefSeq" id="WP_103460249.1">
    <property type="nucleotide sequence ID" value="NZ_PPXD01000009.1"/>
</dbReference>